<accession>A0ABV2BU23</accession>
<comment type="caution">
    <text evidence="1">The sequence shown here is derived from an EMBL/GenBank/DDBJ whole genome shotgun (WGS) entry which is preliminary data.</text>
</comment>
<proteinExistence type="predicted"/>
<organism evidence="1 2">
    <name type="scientific">Aliikangiella maris</name>
    <dbReference type="NCBI Taxonomy" id="3162458"/>
    <lineage>
        <taxon>Bacteria</taxon>
        <taxon>Pseudomonadati</taxon>
        <taxon>Pseudomonadota</taxon>
        <taxon>Gammaproteobacteria</taxon>
        <taxon>Oceanospirillales</taxon>
        <taxon>Pleioneaceae</taxon>
        <taxon>Aliikangiella</taxon>
    </lineage>
</organism>
<dbReference type="RefSeq" id="WP_353896015.1">
    <property type="nucleotide sequence ID" value="NZ_JBEVCJ010000010.1"/>
</dbReference>
<dbReference type="EMBL" id="JBEVCJ010000010">
    <property type="protein sequence ID" value="MET1255429.1"/>
    <property type="molecule type" value="Genomic_DNA"/>
</dbReference>
<reference evidence="1 2" key="1">
    <citation type="submission" date="2024-06" db="EMBL/GenBank/DDBJ databases">
        <authorList>
            <person name="Li F."/>
        </authorList>
    </citation>
    <scope>NUCLEOTIDE SEQUENCE [LARGE SCALE GENOMIC DNA]</scope>
    <source>
        <strain evidence="1 2">GXAS 311</strain>
    </source>
</reference>
<keyword evidence="2" id="KW-1185">Reference proteome</keyword>
<protein>
    <submittedName>
        <fullName evidence="1">Uncharacterized protein</fullName>
    </submittedName>
</protein>
<gene>
    <name evidence="1" type="ORF">ABVT43_09855</name>
</gene>
<dbReference type="Proteomes" id="UP001548189">
    <property type="component" value="Unassembled WGS sequence"/>
</dbReference>
<evidence type="ECO:0000313" key="1">
    <source>
        <dbReference type="EMBL" id="MET1255429.1"/>
    </source>
</evidence>
<name>A0ABV2BU23_9GAMM</name>
<sequence length="150" mass="17645">MLPRFDERQDAERRYKKLREQALRAVELRLKSKGFSFTTITEQALSAVKIWKKSKSRPYPWDWREGRNRYQSRYPKRFEVALWHRNKLVAISLGRPTFGGSGMRLDIVEGRPHDLGDRPSVMDEILLAYEVYALLLGASHIRIMNPVNED</sequence>
<evidence type="ECO:0000313" key="2">
    <source>
        <dbReference type="Proteomes" id="UP001548189"/>
    </source>
</evidence>